<reference evidence="2 3" key="1">
    <citation type="submission" date="2016-11" db="EMBL/GenBank/DDBJ databases">
        <authorList>
            <person name="Jaros S."/>
            <person name="Januszkiewicz K."/>
            <person name="Wedrychowicz H."/>
        </authorList>
    </citation>
    <scope>NUCLEOTIDE SEQUENCE [LARGE SCALE GENOMIC DNA]</scope>
    <source>
        <strain evidence="2 3">DSM 27063</strain>
    </source>
</reference>
<sequence length="98" mass="11797">MALTIFWSKRADKKFDSIIAFLLEEWGEKVTRSFVKKVYEFLDILQEFPEIGTVENKNRNIRGFVIVKQLTLFYKIQGDKIILLNFFDNRMNPRKIKY</sequence>
<dbReference type="RefSeq" id="WP_073171505.1">
    <property type="nucleotide sequence ID" value="NZ_FQZE01000026.1"/>
</dbReference>
<keyword evidence="3" id="KW-1185">Reference proteome</keyword>
<dbReference type="Pfam" id="PF05016">
    <property type="entry name" value="ParE_toxin"/>
    <property type="match status" value="1"/>
</dbReference>
<dbReference type="InterPro" id="IPR035093">
    <property type="entry name" value="RelE/ParE_toxin_dom_sf"/>
</dbReference>
<protein>
    <submittedName>
        <fullName evidence="2">Plasmid stabilization system protein ParE</fullName>
    </submittedName>
</protein>
<dbReference type="Proteomes" id="UP000184050">
    <property type="component" value="Unassembled WGS sequence"/>
</dbReference>
<dbReference type="Gene3D" id="3.30.2310.20">
    <property type="entry name" value="RelE-like"/>
    <property type="match status" value="1"/>
</dbReference>
<gene>
    <name evidence="2" type="ORF">SAMN05444280_12647</name>
</gene>
<dbReference type="EMBL" id="FQZE01000026">
    <property type="protein sequence ID" value="SHJ68882.1"/>
    <property type="molecule type" value="Genomic_DNA"/>
</dbReference>
<dbReference type="OrthoDB" id="1098070at2"/>
<name>A0A1M6LCI8_9BACT</name>
<accession>A0A1M6LCI8</accession>
<evidence type="ECO:0000313" key="3">
    <source>
        <dbReference type="Proteomes" id="UP000184050"/>
    </source>
</evidence>
<evidence type="ECO:0000313" key="2">
    <source>
        <dbReference type="EMBL" id="SHJ68882.1"/>
    </source>
</evidence>
<proteinExistence type="predicted"/>
<dbReference type="AlphaFoldDB" id="A0A1M6LCI8"/>
<dbReference type="STRING" id="1168035.SAMN05444280_12647"/>
<organism evidence="2 3">
    <name type="scientific">Tangfeifania diversioriginum</name>
    <dbReference type="NCBI Taxonomy" id="1168035"/>
    <lineage>
        <taxon>Bacteria</taxon>
        <taxon>Pseudomonadati</taxon>
        <taxon>Bacteroidota</taxon>
        <taxon>Bacteroidia</taxon>
        <taxon>Marinilabiliales</taxon>
        <taxon>Prolixibacteraceae</taxon>
        <taxon>Tangfeifania</taxon>
    </lineage>
</organism>
<evidence type="ECO:0000256" key="1">
    <source>
        <dbReference type="ARBA" id="ARBA00022649"/>
    </source>
</evidence>
<dbReference type="InterPro" id="IPR007712">
    <property type="entry name" value="RelE/ParE_toxin"/>
</dbReference>
<keyword evidence="1" id="KW-1277">Toxin-antitoxin system</keyword>